<evidence type="ECO:0000256" key="7">
    <source>
        <dbReference type="ARBA" id="ARBA00022679"/>
    </source>
</evidence>
<dbReference type="Proteomes" id="UP000683360">
    <property type="component" value="Unassembled WGS sequence"/>
</dbReference>
<keyword evidence="10 16" id="KW-0378">Hydrolase</keyword>
<gene>
    <name evidence="16" type="ORF">MEDL_35182</name>
</gene>
<dbReference type="EC" id="3.1.13.4" evidence="16"/>
<name>A0A8S3SNS5_MYTED</name>
<dbReference type="InterPro" id="IPR036397">
    <property type="entry name" value="RNaseH_sf"/>
</dbReference>
<evidence type="ECO:0000256" key="9">
    <source>
        <dbReference type="ARBA" id="ARBA00022723"/>
    </source>
</evidence>
<dbReference type="InterPro" id="IPR028881">
    <property type="entry name" value="PAN2_UCH_dom"/>
</dbReference>
<dbReference type="GO" id="GO:0016757">
    <property type="term" value="F:glycosyltransferase activity"/>
    <property type="evidence" value="ECO:0007669"/>
    <property type="project" value="UniProtKB-KW"/>
</dbReference>
<keyword evidence="13" id="KW-0539">Nucleus</keyword>
<feature type="compositionally biased region" description="Basic residues" evidence="14">
    <location>
        <begin position="532"/>
        <end position="545"/>
    </location>
</feature>
<dbReference type="EMBL" id="CAJPWZ010001696">
    <property type="protein sequence ID" value="CAG2221796.1"/>
    <property type="molecule type" value="Genomic_DNA"/>
</dbReference>
<evidence type="ECO:0000259" key="15">
    <source>
        <dbReference type="PROSITE" id="PS50235"/>
    </source>
</evidence>
<comment type="catalytic activity">
    <reaction evidence="1">
        <text>Exonucleolytic cleavage of poly(A) to 5'-AMP.</text>
        <dbReference type="EC" id="3.1.13.4"/>
    </reaction>
</comment>
<keyword evidence="12" id="KW-0472">Membrane</keyword>
<dbReference type="InterPro" id="IPR013520">
    <property type="entry name" value="Ribonucl_H"/>
</dbReference>
<evidence type="ECO:0000313" key="16">
    <source>
        <dbReference type="EMBL" id="CAG2221796.1"/>
    </source>
</evidence>
<dbReference type="Pfam" id="PF13423">
    <property type="entry name" value="UCH_1"/>
    <property type="match status" value="1"/>
</dbReference>
<dbReference type="FunFam" id="3.30.420.10:FF:000011">
    <property type="entry name" value="PAN2-PAN3 deadenylation complex catalytic subunit PAN2"/>
    <property type="match status" value="1"/>
</dbReference>
<dbReference type="GO" id="GO:0006397">
    <property type="term" value="P:mRNA processing"/>
    <property type="evidence" value="ECO:0007669"/>
    <property type="project" value="UniProtKB-KW"/>
</dbReference>
<evidence type="ECO:0000313" key="17">
    <source>
        <dbReference type="Proteomes" id="UP000683360"/>
    </source>
</evidence>
<evidence type="ECO:0000256" key="1">
    <source>
        <dbReference type="ARBA" id="ARBA00001663"/>
    </source>
</evidence>
<keyword evidence="9" id="KW-0479">Metal-binding</keyword>
<keyword evidence="11" id="KW-0269">Exonuclease</keyword>
<keyword evidence="4" id="KW-0963">Cytoplasm</keyword>
<dbReference type="OrthoDB" id="16516at2759"/>
<comment type="similarity">
    <text evidence="3">Belongs to the glycosyltransferase 92 family.</text>
</comment>
<evidence type="ECO:0000256" key="4">
    <source>
        <dbReference type="ARBA" id="ARBA00022490"/>
    </source>
</evidence>
<organism evidence="16 17">
    <name type="scientific">Mytilus edulis</name>
    <name type="common">Blue mussel</name>
    <dbReference type="NCBI Taxonomy" id="6550"/>
    <lineage>
        <taxon>Eukaryota</taxon>
        <taxon>Metazoa</taxon>
        <taxon>Spiralia</taxon>
        <taxon>Lophotrochozoa</taxon>
        <taxon>Mollusca</taxon>
        <taxon>Bivalvia</taxon>
        <taxon>Autobranchia</taxon>
        <taxon>Pteriomorphia</taxon>
        <taxon>Mytilida</taxon>
        <taxon>Mytiloidea</taxon>
        <taxon>Mytilidae</taxon>
        <taxon>Mytilinae</taxon>
        <taxon>Mytilus</taxon>
    </lineage>
</organism>
<dbReference type="GO" id="GO:0046872">
    <property type="term" value="F:metal ion binding"/>
    <property type="evidence" value="ECO:0007669"/>
    <property type="project" value="UniProtKB-KW"/>
</dbReference>
<keyword evidence="6" id="KW-0328">Glycosyltransferase</keyword>
<evidence type="ECO:0000256" key="3">
    <source>
        <dbReference type="ARBA" id="ARBA00007647"/>
    </source>
</evidence>
<dbReference type="CDD" id="cd06143">
    <property type="entry name" value="PAN2_exo"/>
    <property type="match status" value="1"/>
</dbReference>
<dbReference type="AlphaFoldDB" id="A0A8S3SNS5"/>
<dbReference type="PANTHER" id="PTHR15728:SF0">
    <property type="entry name" value="PAN2-PAN3 DEADENYLATION COMPLEX CATALYTIC SUBUNIT PAN2"/>
    <property type="match status" value="1"/>
</dbReference>
<keyword evidence="5" id="KW-0507">mRNA processing</keyword>
<proteinExistence type="inferred from homology"/>
<dbReference type="Pfam" id="PF00929">
    <property type="entry name" value="RNase_T"/>
    <property type="match status" value="1"/>
</dbReference>
<dbReference type="SUPFAM" id="SSF54001">
    <property type="entry name" value="Cysteine proteinases"/>
    <property type="match status" value="1"/>
</dbReference>
<dbReference type="GO" id="GO:0000289">
    <property type="term" value="P:nuclear-transcribed mRNA poly(A) tail shortening"/>
    <property type="evidence" value="ECO:0007669"/>
    <property type="project" value="TreeGrafter"/>
</dbReference>
<keyword evidence="8" id="KW-0540">Nuclease</keyword>
<dbReference type="PROSITE" id="PS50235">
    <property type="entry name" value="USP_3"/>
    <property type="match status" value="1"/>
</dbReference>
<feature type="compositionally biased region" description="Basic and acidic residues" evidence="14">
    <location>
        <begin position="554"/>
        <end position="569"/>
    </location>
</feature>
<dbReference type="InterPro" id="IPR028889">
    <property type="entry name" value="USP"/>
</dbReference>
<evidence type="ECO:0000256" key="13">
    <source>
        <dbReference type="ARBA" id="ARBA00023242"/>
    </source>
</evidence>
<dbReference type="Gene3D" id="3.90.70.10">
    <property type="entry name" value="Cysteine proteinases"/>
    <property type="match status" value="1"/>
</dbReference>
<dbReference type="InterPro" id="IPR050785">
    <property type="entry name" value="PAN2-PAN3_catalytic_subunit"/>
</dbReference>
<dbReference type="PANTHER" id="PTHR15728">
    <property type="entry name" value="DEADENYLATION COMPLEX CATALYTIC SUBUNIT PAN2"/>
    <property type="match status" value="1"/>
</dbReference>
<dbReference type="InterPro" id="IPR038765">
    <property type="entry name" value="Papain-like_cys_pep_sf"/>
</dbReference>
<protein>
    <submittedName>
        <fullName evidence="16">PAN2</fullName>
        <ecNumber evidence="16">3.1.13.4</ecNumber>
    </submittedName>
</protein>
<dbReference type="InterPro" id="IPR008166">
    <property type="entry name" value="Glyco_transf_92"/>
</dbReference>
<dbReference type="InterPro" id="IPR012337">
    <property type="entry name" value="RNaseH-like_sf"/>
</dbReference>
<dbReference type="SMART" id="SM00479">
    <property type="entry name" value="EXOIII"/>
    <property type="match status" value="1"/>
</dbReference>
<evidence type="ECO:0000256" key="5">
    <source>
        <dbReference type="ARBA" id="ARBA00022664"/>
    </source>
</evidence>
<dbReference type="Gene3D" id="3.30.420.10">
    <property type="entry name" value="Ribonuclease H-like superfamily/Ribonuclease H"/>
    <property type="match status" value="1"/>
</dbReference>
<keyword evidence="7" id="KW-0808">Transferase</keyword>
<dbReference type="SUPFAM" id="SSF53098">
    <property type="entry name" value="Ribonuclease H-like"/>
    <property type="match status" value="1"/>
</dbReference>
<feature type="compositionally biased region" description="Basic and acidic residues" evidence="14">
    <location>
        <begin position="514"/>
        <end position="524"/>
    </location>
</feature>
<evidence type="ECO:0000256" key="8">
    <source>
        <dbReference type="ARBA" id="ARBA00022722"/>
    </source>
</evidence>
<sequence length="1143" mass="130640">MSSIYAHMPLRRIQYRCPVPVEVNLIEYVSIINDMKATCQEDISYYVQVTLPLGANDSTIAICSLISYRSQDAAILVEWFEAQRLLGVDKILTYTQELNSDAVRVLDYYESIGLAEVIREFDMPEKDKYPRLIGEQNARQWTDKEVVSLDCNSRLLGFKYVIMCDKDEFVVPNITKFGFSLRKSLAGQFQIIDTNSLAPTPLSMQPVNTHGSFITSFDISETCHVLAFGDSGGYLHEFASGEHPVFNTFPQPTEFADTTEQLQYMHINDEMTPYSVIPMCYPENGKMLSDWPDHLAQNVYRKPMPVDNEILRSMKVQHNVGYAKLPQGSGIGINQIPYKIGNDKKGSKKGKSVPESPIGRGEDPFVVVPKRYQKVDLKYSKLGLEDFDFRHYNKTHFAGLETGIPNAYCNCMLQVLYYIEPLRVALLNHLCKKEFCLSCELGFLFHMLDSQKGQTCQATNFLRAFRTIPEASALGLVLAGLGLYFIKFIVKQVKKVLVEDSKKVEEAAADEAEDQKADKDDKPSTAESTPPKSKKKKKKKGKKKGKDQADDDKSDGKREDDEEKDKESISPDQSVNLEEERFEELSIISELFGMRTNTTLKCRCGQEMEKVSDTTLVNLHYPDCSPPGHNKPPVRFTFAEVVKHSLSLEQNTQAWCNSCEKYQPHMQSKVIRNIPDILALNCGMENIRDLEFWKIQQMLIKQKREEEGSSQSYSMMSSQMPVMCRYGRACTRKGCRFRHETDMKSEIADMPAVNPDEDPDLVWIPFVLKVILGSDGKVDIEELPEDSFRPKYEDPSVKYYDLYATVGHIKDQKNGNTVVSQIFVGETFHQRKEGVTCTQWYLMNDFSITPIEKHEATNFNMDWKVPCTIFFVKKNIVKCYDTQVKIPISEDVLYDDNCLVSPERRKITFTTLIDEERPKEKDVVGLDAEFVSLNQEESELRSDGTRSTIKPSHLTAARITCLRGQGDQVGEPFIDDYISTQEQVVDYLTQYSGIKPGDLDPSVSSRYLTTLKSTYLKLRYLVQSGVIFIGHGLKKDFRVINLYVPKNQVVDTVELFHLPRQRMISLKFLAWYFLKINIQSATHDSVEDARTAIQLHKKYKEFAAEGSDNVRAKIKEMYEYGRKIQWKIPDVEEEDADNQVAML</sequence>
<dbReference type="GO" id="GO:0004535">
    <property type="term" value="F:poly(A)-specific ribonuclease activity"/>
    <property type="evidence" value="ECO:0007669"/>
    <property type="project" value="UniProtKB-EC"/>
</dbReference>
<dbReference type="Pfam" id="PF01697">
    <property type="entry name" value="Glyco_transf_92"/>
    <property type="match status" value="1"/>
</dbReference>
<comment type="subcellular location">
    <subcellularLocation>
        <location evidence="2">Membrane</location>
    </subcellularLocation>
</comment>
<dbReference type="GO" id="GO:0000932">
    <property type="term" value="C:P-body"/>
    <property type="evidence" value="ECO:0007669"/>
    <property type="project" value="TreeGrafter"/>
</dbReference>
<evidence type="ECO:0000256" key="2">
    <source>
        <dbReference type="ARBA" id="ARBA00004370"/>
    </source>
</evidence>
<dbReference type="GO" id="GO:0031251">
    <property type="term" value="C:PAN complex"/>
    <property type="evidence" value="ECO:0007669"/>
    <property type="project" value="TreeGrafter"/>
</dbReference>
<reference evidence="16" key="1">
    <citation type="submission" date="2021-03" db="EMBL/GenBank/DDBJ databases">
        <authorList>
            <person name="Bekaert M."/>
        </authorList>
    </citation>
    <scope>NUCLEOTIDE SEQUENCE</scope>
</reference>
<accession>A0A8S3SNS5</accession>
<dbReference type="GO" id="GO:0016020">
    <property type="term" value="C:membrane"/>
    <property type="evidence" value="ECO:0007669"/>
    <property type="project" value="UniProtKB-SubCell"/>
</dbReference>
<keyword evidence="17" id="KW-1185">Reference proteome</keyword>
<evidence type="ECO:0000256" key="12">
    <source>
        <dbReference type="ARBA" id="ARBA00023136"/>
    </source>
</evidence>
<comment type="caution">
    <text evidence="16">The sequence shown here is derived from an EMBL/GenBank/DDBJ whole genome shotgun (WGS) entry which is preliminary data.</text>
</comment>
<dbReference type="GO" id="GO:0003676">
    <property type="term" value="F:nucleic acid binding"/>
    <property type="evidence" value="ECO:0007669"/>
    <property type="project" value="InterPro"/>
</dbReference>
<feature type="domain" description="USP" evidence="15">
    <location>
        <begin position="398"/>
        <end position="874"/>
    </location>
</feature>
<feature type="region of interest" description="Disordered" evidence="14">
    <location>
        <begin position="507"/>
        <end position="576"/>
    </location>
</feature>
<evidence type="ECO:0000256" key="11">
    <source>
        <dbReference type="ARBA" id="ARBA00022839"/>
    </source>
</evidence>
<evidence type="ECO:0000256" key="6">
    <source>
        <dbReference type="ARBA" id="ARBA00022676"/>
    </source>
</evidence>
<evidence type="ECO:0000256" key="14">
    <source>
        <dbReference type="SAM" id="MobiDB-lite"/>
    </source>
</evidence>
<evidence type="ECO:0000256" key="10">
    <source>
        <dbReference type="ARBA" id="ARBA00022801"/>
    </source>
</evidence>